<gene>
    <name evidence="2" type="ORF">CLV40_10856</name>
</gene>
<protein>
    <submittedName>
        <fullName evidence="2">RimJ/RimL family protein N-acetyltransferase</fullName>
    </submittedName>
</protein>
<dbReference type="SUPFAM" id="SSF55729">
    <property type="entry name" value="Acyl-CoA N-acyltransferases (Nat)"/>
    <property type="match status" value="1"/>
</dbReference>
<dbReference type="InterPro" id="IPR016181">
    <property type="entry name" value="Acyl_CoA_acyltransferase"/>
</dbReference>
<dbReference type="GO" id="GO:0016747">
    <property type="term" value="F:acyltransferase activity, transferring groups other than amino-acyl groups"/>
    <property type="evidence" value="ECO:0007669"/>
    <property type="project" value="InterPro"/>
</dbReference>
<accession>A0A2S6GPB3</accession>
<name>A0A2S6GPB3_9PSEU</name>
<dbReference type="PROSITE" id="PS51186">
    <property type="entry name" value="GNAT"/>
    <property type="match status" value="1"/>
</dbReference>
<evidence type="ECO:0000259" key="1">
    <source>
        <dbReference type="PROSITE" id="PS51186"/>
    </source>
</evidence>
<organism evidence="2 3">
    <name type="scientific">Actinokineospora auranticolor</name>
    <dbReference type="NCBI Taxonomy" id="155976"/>
    <lineage>
        <taxon>Bacteria</taxon>
        <taxon>Bacillati</taxon>
        <taxon>Actinomycetota</taxon>
        <taxon>Actinomycetes</taxon>
        <taxon>Pseudonocardiales</taxon>
        <taxon>Pseudonocardiaceae</taxon>
        <taxon>Actinokineospora</taxon>
    </lineage>
</organism>
<comment type="caution">
    <text evidence="2">The sequence shown here is derived from an EMBL/GenBank/DDBJ whole genome shotgun (WGS) entry which is preliminary data.</text>
</comment>
<dbReference type="Pfam" id="PF13302">
    <property type="entry name" value="Acetyltransf_3"/>
    <property type="match status" value="1"/>
</dbReference>
<proteinExistence type="predicted"/>
<dbReference type="PANTHER" id="PTHR43792">
    <property type="entry name" value="GNAT FAMILY, PUTATIVE (AFU_ORTHOLOGUE AFUA_3G00765)-RELATED-RELATED"/>
    <property type="match status" value="1"/>
</dbReference>
<dbReference type="EMBL" id="PTIX01000008">
    <property type="protein sequence ID" value="PPK67059.1"/>
    <property type="molecule type" value="Genomic_DNA"/>
</dbReference>
<keyword evidence="2" id="KW-0808">Transferase</keyword>
<keyword evidence="3" id="KW-1185">Reference proteome</keyword>
<evidence type="ECO:0000313" key="2">
    <source>
        <dbReference type="EMBL" id="PPK67059.1"/>
    </source>
</evidence>
<sequence length="237" mass="26779">MEIDTRFDLRTDRKRTVREPITVWPQHNNTTTMATGHTPTGKVPIPLRALLTTDRLTLRRFTRADVDNLVSLDADPQVMRYLTGGVPTPREVVESTVLPAILAEYERGPVGKWAATADSVFVGWFALDPRTPGDAREVELGYRLRTSAWGSGLATEGSLALVDMAFRELGSHRVWAETMSVNHRSRRVMEKAGLRYVRTFHLDWDNPIPGTEEGEVEYELLRAEWIRNSGNQSPQHS</sequence>
<dbReference type="InterPro" id="IPR000182">
    <property type="entry name" value="GNAT_dom"/>
</dbReference>
<dbReference type="AlphaFoldDB" id="A0A2S6GPB3"/>
<dbReference type="InterPro" id="IPR051531">
    <property type="entry name" value="N-acetyltransferase"/>
</dbReference>
<evidence type="ECO:0000313" key="3">
    <source>
        <dbReference type="Proteomes" id="UP000239203"/>
    </source>
</evidence>
<dbReference type="Proteomes" id="UP000239203">
    <property type="component" value="Unassembled WGS sequence"/>
</dbReference>
<feature type="domain" description="N-acetyltransferase" evidence="1">
    <location>
        <begin position="56"/>
        <end position="223"/>
    </location>
</feature>
<dbReference type="PANTHER" id="PTHR43792:SF16">
    <property type="entry name" value="N-ACETYLTRANSFERASE DOMAIN-CONTAINING PROTEIN"/>
    <property type="match status" value="1"/>
</dbReference>
<dbReference type="Gene3D" id="3.40.630.30">
    <property type="match status" value="1"/>
</dbReference>
<reference evidence="2 3" key="1">
    <citation type="submission" date="2018-02" db="EMBL/GenBank/DDBJ databases">
        <title>Genomic Encyclopedia of Archaeal and Bacterial Type Strains, Phase II (KMG-II): from individual species to whole genera.</title>
        <authorList>
            <person name="Goeker M."/>
        </authorList>
    </citation>
    <scope>NUCLEOTIDE SEQUENCE [LARGE SCALE GENOMIC DNA]</scope>
    <source>
        <strain evidence="2 3">YU 961-1</strain>
    </source>
</reference>